<dbReference type="InterPro" id="IPR010839">
    <property type="entry name" value="AtuA_N"/>
</dbReference>
<gene>
    <name evidence="3" type="ORF">FGF04_35925</name>
</gene>
<feature type="region of interest" description="Disordered" evidence="1">
    <location>
        <begin position="1"/>
        <end position="23"/>
    </location>
</feature>
<comment type="caution">
    <text evidence="3">The sequence shown here is derived from an EMBL/GenBank/DDBJ whole genome shotgun (WGS) entry which is preliminary data.</text>
</comment>
<feature type="domain" description="Acyclic terpene utilisation N-terminal" evidence="2">
    <location>
        <begin position="81"/>
        <end position="424"/>
    </location>
</feature>
<dbReference type="AlphaFoldDB" id="A0A5A9ZWP0"/>
<sequence>MTPAPRPSSTDQEEGTVHNRPDDSIRVLAPTGMLGAGFPEATIDRGLELGADVISVDGGSTDSGPYYLGASQPKTTRAAVARDLRILLRAAARADIPLIVGSCGTSGTDSGVDWVAGITAGILAEEGLDLRVARIYSEQQAGALKERLESGHIHPLPPLGDLQPGTLESCTHIVGMMGHEPIVAALEAGARVVLAGRATDTAVAAAYPLMKGMPTGPTWHASKIVECGGQCTSNPRSGGVLATIDAGGFTIEPLDPDAACTPILVAAHMLYETANPFRMREPDGTLDVQDATYTALDDRTVRVEGSRFHVADQHTVKLEGARITGYETMSFSAVRDPHILARIEEWADLLRLMTGRRVEQTLGLGADEYAFDVRLYGYDAVLQSREPAQGPPREVGVMLLVNAPDQETATAVAKVANPLMLHLPTADMNHLPSLAFATSPAEVERGPAYEFVLNHVVDSITPTDMFRIEIEESVHHG</sequence>
<dbReference type="EMBL" id="VDFC01000083">
    <property type="protein sequence ID" value="KAA0921481.1"/>
    <property type="molecule type" value="Genomic_DNA"/>
</dbReference>
<accession>A0A5A9ZWP0</accession>
<dbReference type="Proteomes" id="UP000324965">
    <property type="component" value="Unassembled WGS sequence"/>
</dbReference>
<reference evidence="3 4" key="1">
    <citation type="submission" date="2019-05" db="EMBL/GenBank/DDBJ databases">
        <authorList>
            <person name="Hariharan J."/>
            <person name="Choudoir M.J."/>
            <person name="Diebold P."/>
            <person name="Panke-Buisse K."/>
            <person name="Buckley D.H."/>
        </authorList>
    </citation>
    <scope>NUCLEOTIDE SEQUENCE [LARGE SCALE GENOMIC DNA]</scope>
    <source>
        <strain evidence="3 4">SUN51</strain>
    </source>
</reference>
<dbReference type="Pfam" id="PF07287">
    <property type="entry name" value="AtuA"/>
    <property type="match status" value="1"/>
</dbReference>
<dbReference type="OrthoDB" id="3756063at2"/>
<proteinExistence type="predicted"/>
<keyword evidence="4" id="KW-1185">Reference proteome</keyword>
<evidence type="ECO:0000256" key="1">
    <source>
        <dbReference type="SAM" id="MobiDB-lite"/>
    </source>
</evidence>
<organism evidence="3 4">
    <name type="scientific">Streptomyces apricus</name>
    <dbReference type="NCBI Taxonomy" id="1828112"/>
    <lineage>
        <taxon>Bacteria</taxon>
        <taxon>Bacillati</taxon>
        <taxon>Actinomycetota</taxon>
        <taxon>Actinomycetes</taxon>
        <taxon>Kitasatosporales</taxon>
        <taxon>Streptomycetaceae</taxon>
        <taxon>Streptomyces</taxon>
    </lineage>
</organism>
<name>A0A5A9ZWP0_9ACTN</name>
<evidence type="ECO:0000313" key="4">
    <source>
        <dbReference type="Proteomes" id="UP000324965"/>
    </source>
</evidence>
<evidence type="ECO:0000259" key="2">
    <source>
        <dbReference type="Pfam" id="PF07287"/>
    </source>
</evidence>
<evidence type="ECO:0000313" key="3">
    <source>
        <dbReference type="EMBL" id="KAA0921481.1"/>
    </source>
</evidence>
<protein>
    <submittedName>
        <fullName evidence="3">DUF1446 domain-containing protein</fullName>
    </submittedName>
</protein>